<evidence type="ECO:0000256" key="2">
    <source>
        <dbReference type="ARBA" id="ARBA00023295"/>
    </source>
</evidence>
<dbReference type="Proteomes" id="UP001597419">
    <property type="component" value="Unassembled WGS sequence"/>
</dbReference>
<dbReference type="Pfam" id="PF14508">
    <property type="entry name" value="GH97_N"/>
    <property type="match status" value="1"/>
</dbReference>
<evidence type="ECO:0000259" key="6">
    <source>
        <dbReference type="Pfam" id="PF14509"/>
    </source>
</evidence>
<dbReference type="SUPFAM" id="SSF51445">
    <property type="entry name" value="(Trans)glycosidases"/>
    <property type="match status" value="1"/>
</dbReference>
<feature type="chain" id="PRO_5045694259" evidence="3">
    <location>
        <begin position="29"/>
        <end position="625"/>
    </location>
</feature>
<dbReference type="InterPro" id="IPR013780">
    <property type="entry name" value="Glyco_hydro_b"/>
</dbReference>
<dbReference type="InterPro" id="IPR052720">
    <property type="entry name" value="Glycosyl_hydrolase_97"/>
</dbReference>
<dbReference type="InterPro" id="IPR013785">
    <property type="entry name" value="Aldolase_TIM"/>
</dbReference>
<comment type="caution">
    <text evidence="7">The sequence shown here is derived from an EMBL/GenBank/DDBJ whole genome shotgun (WGS) entry which is preliminary data.</text>
</comment>
<feature type="signal peptide" evidence="3">
    <location>
        <begin position="1"/>
        <end position="28"/>
    </location>
</feature>
<dbReference type="Pfam" id="PF14509">
    <property type="entry name" value="GH97_C"/>
    <property type="match status" value="1"/>
</dbReference>
<dbReference type="PANTHER" id="PTHR35803:SF2">
    <property type="entry name" value="RETAINING ALPHA-GALACTOSIDASE"/>
    <property type="match status" value="1"/>
</dbReference>
<dbReference type="InterPro" id="IPR019563">
    <property type="entry name" value="GH97_catalytic"/>
</dbReference>
<evidence type="ECO:0000259" key="5">
    <source>
        <dbReference type="Pfam" id="PF14508"/>
    </source>
</evidence>
<organism evidence="7 8">
    <name type="scientific">Amycolatopsis samaneae</name>
    <dbReference type="NCBI Taxonomy" id="664691"/>
    <lineage>
        <taxon>Bacteria</taxon>
        <taxon>Bacillati</taxon>
        <taxon>Actinomycetota</taxon>
        <taxon>Actinomycetes</taxon>
        <taxon>Pseudonocardiales</taxon>
        <taxon>Pseudonocardiaceae</taxon>
        <taxon>Amycolatopsis</taxon>
    </lineage>
</organism>
<evidence type="ECO:0000313" key="8">
    <source>
        <dbReference type="Proteomes" id="UP001597419"/>
    </source>
</evidence>
<evidence type="ECO:0000259" key="4">
    <source>
        <dbReference type="Pfam" id="PF10566"/>
    </source>
</evidence>
<keyword evidence="3" id="KW-0732">Signal</keyword>
<keyword evidence="2" id="KW-0326">Glycosidase</keyword>
<dbReference type="InterPro" id="IPR029483">
    <property type="entry name" value="GH97_C"/>
</dbReference>
<dbReference type="Gene3D" id="2.60.40.1180">
    <property type="entry name" value="Golgi alpha-mannosidase II"/>
    <property type="match status" value="1"/>
</dbReference>
<dbReference type="InterPro" id="IPR014718">
    <property type="entry name" value="GH-type_carb-bd"/>
</dbReference>
<dbReference type="Gene3D" id="3.20.20.70">
    <property type="entry name" value="Aldolase class I"/>
    <property type="match status" value="1"/>
</dbReference>
<accession>A0ABW5GEN9</accession>
<dbReference type="RefSeq" id="WP_345397116.1">
    <property type="nucleotide sequence ID" value="NZ_BAABHG010000008.1"/>
</dbReference>
<gene>
    <name evidence="7" type="ORF">ACFSYJ_13435</name>
</gene>
<keyword evidence="8" id="KW-1185">Reference proteome</keyword>
<feature type="domain" description="Glycosyl-hydrolase 97 catalytic" evidence="4">
    <location>
        <begin position="294"/>
        <end position="435"/>
    </location>
</feature>
<reference evidence="8" key="1">
    <citation type="journal article" date="2019" name="Int. J. Syst. Evol. Microbiol.">
        <title>The Global Catalogue of Microorganisms (GCM) 10K type strain sequencing project: providing services to taxonomists for standard genome sequencing and annotation.</title>
        <authorList>
            <consortium name="The Broad Institute Genomics Platform"/>
            <consortium name="The Broad Institute Genome Sequencing Center for Infectious Disease"/>
            <person name="Wu L."/>
            <person name="Ma J."/>
        </authorList>
    </citation>
    <scope>NUCLEOTIDE SEQUENCE [LARGE SCALE GENOMIC DNA]</scope>
    <source>
        <strain evidence="8">CGMCC 4.7643</strain>
    </source>
</reference>
<sequence>MRKRAVLAAALAVTSVVVGLPASGQASSATRWTLTAPGMSARTGATPEAHLALEHGRLTLSVTRGATTVLEPSALGVETANGDLTGGLSVTGFSQRPVHETYDTKVGRRLHHTVDAAETTLSLRGAGGQTFAVVLRVSADGVAYRYVFDTPKWTTVVREASEFAVPPTADSFLLPYDNGRSDYESIHAHRPVAQQDPVEYGYPSLFHVGDSWLTVLESDLNGSYGGSRLRLDAASKRFGLVLPDPAEVAKGPLRTPWRAMIVGDLATVTESTLVTDLASPSKLADTSWIKPGVGAWSWWSDGPSAGSLEKQKQFVDYAAKMGWEYTLVDSGWNASWIPELVKYAADRHVGIWLWADAKITDTDSEREKNFKQYRDWGVVGLKIDFVESDRQDRTRWYDDVLAASAKYHLMLNFHGAPIPRGIERTWPQVMSVEAVKGAEGTKPKPGREPFPIEHYATLPFTRNLTGSMDFTPVTFSGVRPNSEGGELALAVVYESGVQHFADSVESYQAHPVAERLLSHVPTVWDETRLVAGDPGGLAVFARRSGAEWYVGAITAGPAKRLDTPLTFLPPGDDWLAEIYGDGADGKLVQTTQRVTPGNTLTVPVAANGGYSARFCHAPPGAASCG</sequence>
<evidence type="ECO:0000313" key="7">
    <source>
        <dbReference type="EMBL" id="MFD2459610.1"/>
    </source>
</evidence>
<evidence type="ECO:0000256" key="1">
    <source>
        <dbReference type="ARBA" id="ARBA00022801"/>
    </source>
</evidence>
<dbReference type="GO" id="GO:0016787">
    <property type="term" value="F:hydrolase activity"/>
    <property type="evidence" value="ECO:0007669"/>
    <property type="project" value="UniProtKB-KW"/>
</dbReference>
<protein>
    <submittedName>
        <fullName evidence="7">Glycoside hydrolase family 97 catalytic domain-containing protein</fullName>
    </submittedName>
</protein>
<dbReference type="Pfam" id="PF10566">
    <property type="entry name" value="Glyco_hydro_97"/>
    <property type="match status" value="1"/>
</dbReference>
<dbReference type="PANTHER" id="PTHR35803">
    <property type="entry name" value="GLUCAN 1,4-ALPHA-GLUCOSIDASE SUSB-RELATED"/>
    <property type="match status" value="1"/>
</dbReference>
<proteinExistence type="predicted"/>
<feature type="domain" description="Glycosyl-hydrolase 97 C-terminal oligomerisation" evidence="6">
    <location>
        <begin position="523"/>
        <end position="614"/>
    </location>
</feature>
<dbReference type="EMBL" id="JBHUKU010000006">
    <property type="protein sequence ID" value="MFD2459610.1"/>
    <property type="molecule type" value="Genomic_DNA"/>
</dbReference>
<dbReference type="InterPro" id="IPR029486">
    <property type="entry name" value="GH97_N"/>
</dbReference>
<evidence type="ECO:0000256" key="3">
    <source>
        <dbReference type="SAM" id="SignalP"/>
    </source>
</evidence>
<dbReference type="Gene3D" id="2.70.98.10">
    <property type="match status" value="1"/>
</dbReference>
<feature type="domain" description="Glycosyl-hydrolase 97 N-terminal" evidence="5">
    <location>
        <begin position="54"/>
        <end position="280"/>
    </location>
</feature>
<keyword evidence="1 7" id="KW-0378">Hydrolase</keyword>
<dbReference type="InterPro" id="IPR017853">
    <property type="entry name" value="GH"/>
</dbReference>
<name>A0ABW5GEN9_9PSEU</name>